<comment type="caution">
    <text evidence="1">The sequence shown here is derived from an EMBL/GenBank/DDBJ whole genome shotgun (WGS) entry which is preliminary data.</text>
</comment>
<dbReference type="Proteomes" id="UP001159428">
    <property type="component" value="Unassembled WGS sequence"/>
</dbReference>
<evidence type="ECO:0000313" key="2">
    <source>
        <dbReference type="Proteomes" id="UP001159428"/>
    </source>
</evidence>
<dbReference type="AlphaFoldDB" id="A0AAU9XH88"/>
<reference evidence="1 2" key="1">
    <citation type="submission" date="2022-05" db="EMBL/GenBank/DDBJ databases">
        <authorList>
            <consortium name="Genoscope - CEA"/>
            <person name="William W."/>
        </authorList>
    </citation>
    <scope>NUCLEOTIDE SEQUENCE [LARGE SCALE GENOMIC DNA]</scope>
</reference>
<proteinExistence type="predicted"/>
<sequence length="157" mass="17983">MSDSEHIKQILERLNKLDTLETLSTKTLAKLENLEAHVNDLDVKLETLEAKSRNQDKSIGELKASANFFNQKFEENKDLLYMEAYSRRENLIITGIPESREDTGITLKKFNDRGNDNLRSSKTQNKLEKGLPLAKASRICYTSMDSLSLNKLELTEF</sequence>
<gene>
    <name evidence="1" type="ORF">PMEA_00023126</name>
</gene>
<accession>A0AAU9XH88</accession>
<dbReference type="EMBL" id="CALNXJ010000042">
    <property type="protein sequence ID" value="CAH3146688.1"/>
    <property type="molecule type" value="Genomic_DNA"/>
</dbReference>
<keyword evidence="2" id="KW-1185">Reference proteome</keyword>
<protein>
    <submittedName>
        <fullName evidence="1">Uncharacterized protein</fullName>
    </submittedName>
</protein>
<name>A0AAU9XH88_9CNID</name>
<evidence type="ECO:0000313" key="1">
    <source>
        <dbReference type="EMBL" id="CAH3146688.1"/>
    </source>
</evidence>
<organism evidence="1 2">
    <name type="scientific">Pocillopora meandrina</name>
    <dbReference type="NCBI Taxonomy" id="46732"/>
    <lineage>
        <taxon>Eukaryota</taxon>
        <taxon>Metazoa</taxon>
        <taxon>Cnidaria</taxon>
        <taxon>Anthozoa</taxon>
        <taxon>Hexacorallia</taxon>
        <taxon>Scleractinia</taxon>
        <taxon>Astrocoeniina</taxon>
        <taxon>Pocilloporidae</taxon>
        <taxon>Pocillopora</taxon>
    </lineage>
</organism>